<organism evidence="6 7">
    <name type="scientific">Cupriavidus pampae</name>
    <dbReference type="NCBI Taxonomy" id="659251"/>
    <lineage>
        <taxon>Bacteria</taxon>
        <taxon>Pseudomonadati</taxon>
        <taxon>Pseudomonadota</taxon>
        <taxon>Betaproteobacteria</taxon>
        <taxon>Burkholderiales</taxon>
        <taxon>Burkholderiaceae</taxon>
        <taxon>Cupriavidus</taxon>
    </lineage>
</organism>
<dbReference type="PANTHER" id="PTHR30537">
    <property type="entry name" value="HTH-TYPE TRANSCRIPTIONAL REGULATOR"/>
    <property type="match status" value="1"/>
</dbReference>
<proteinExistence type="inferred from homology"/>
<accession>A0ABM8WYF6</accession>
<dbReference type="Gene3D" id="1.10.10.10">
    <property type="entry name" value="Winged helix-like DNA-binding domain superfamily/Winged helix DNA-binding domain"/>
    <property type="match status" value="1"/>
</dbReference>
<dbReference type="RefSeq" id="WP_223988784.1">
    <property type="nucleotide sequence ID" value="NZ_CAJZAG010000005.1"/>
</dbReference>
<dbReference type="InterPro" id="IPR036390">
    <property type="entry name" value="WH_DNA-bd_sf"/>
</dbReference>
<reference evidence="6 7" key="1">
    <citation type="submission" date="2021-08" db="EMBL/GenBank/DDBJ databases">
        <authorList>
            <person name="Peeters C."/>
        </authorList>
    </citation>
    <scope>NUCLEOTIDE SEQUENCE [LARGE SCALE GENOMIC DNA]</scope>
    <source>
        <strain evidence="6 7">LMG 32289</strain>
    </source>
</reference>
<dbReference type="CDD" id="cd08471">
    <property type="entry name" value="PBP2_CrgA_like_2"/>
    <property type="match status" value="1"/>
</dbReference>
<dbReference type="SUPFAM" id="SSF46785">
    <property type="entry name" value="Winged helix' DNA-binding domain"/>
    <property type="match status" value="1"/>
</dbReference>
<keyword evidence="3" id="KW-0238">DNA-binding</keyword>
<dbReference type="InterPro" id="IPR000847">
    <property type="entry name" value="LysR_HTH_N"/>
</dbReference>
<dbReference type="Gene3D" id="3.40.190.290">
    <property type="match status" value="1"/>
</dbReference>
<name>A0ABM8WYF6_9BURK</name>
<dbReference type="InterPro" id="IPR058163">
    <property type="entry name" value="LysR-type_TF_proteobact-type"/>
</dbReference>
<keyword evidence="7" id="KW-1185">Reference proteome</keyword>
<dbReference type="PANTHER" id="PTHR30537:SF5">
    <property type="entry name" value="HTH-TYPE TRANSCRIPTIONAL ACTIVATOR TTDR-RELATED"/>
    <property type="match status" value="1"/>
</dbReference>
<dbReference type="PROSITE" id="PS50931">
    <property type="entry name" value="HTH_LYSR"/>
    <property type="match status" value="1"/>
</dbReference>
<comment type="similarity">
    <text evidence="1">Belongs to the LysR transcriptional regulatory family.</text>
</comment>
<feature type="domain" description="HTH lysR-type" evidence="5">
    <location>
        <begin position="1"/>
        <end position="59"/>
    </location>
</feature>
<dbReference type="SUPFAM" id="SSF53850">
    <property type="entry name" value="Periplasmic binding protein-like II"/>
    <property type="match status" value="1"/>
</dbReference>
<dbReference type="Pfam" id="PF03466">
    <property type="entry name" value="LysR_substrate"/>
    <property type="match status" value="1"/>
</dbReference>
<gene>
    <name evidence="6" type="primary">dmlR_15</name>
    <name evidence="6" type="ORF">LMG32289_02632</name>
</gene>
<dbReference type="Pfam" id="PF00126">
    <property type="entry name" value="HTH_1"/>
    <property type="match status" value="1"/>
</dbReference>
<evidence type="ECO:0000256" key="3">
    <source>
        <dbReference type="ARBA" id="ARBA00023125"/>
    </source>
</evidence>
<sequence>MERLEAMTIFVAVVDEGGFAAAARKLKISPPVVTRAVNSLEARMGVRLLARTTRVVRLTEVGARYADDCRRLLADLAELEEAAAGTHQSIRGRLVMTAPAMFGRMYITPIVMAYLRSYPDTEVECRFVDRVVNMMDEGVDVAIRIGVLQDSSYQALPVGQVRRVVCASPAYLSEHGAPRAPADLRQHALIATTGLTPSPIWRFDQAGEQVMVQVRPRLMVSSNDDAITAATGGFGIARLLSYMVARPLAEGALTEVLHGHDTAILPIHVIQHEGRHAAGKVRAFLDLATTTLRGDAALQLQKAGRTRK</sequence>
<keyword evidence="4" id="KW-0804">Transcription</keyword>
<evidence type="ECO:0000313" key="6">
    <source>
        <dbReference type="EMBL" id="CAG9172603.1"/>
    </source>
</evidence>
<evidence type="ECO:0000259" key="5">
    <source>
        <dbReference type="PROSITE" id="PS50931"/>
    </source>
</evidence>
<keyword evidence="2" id="KW-0805">Transcription regulation</keyword>
<comment type="caution">
    <text evidence="6">The sequence shown here is derived from an EMBL/GenBank/DDBJ whole genome shotgun (WGS) entry which is preliminary data.</text>
</comment>
<dbReference type="EMBL" id="CAJZAG010000005">
    <property type="protein sequence ID" value="CAG9172603.1"/>
    <property type="molecule type" value="Genomic_DNA"/>
</dbReference>
<evidence type="ECO:0000313" key="7">
    <source>
        <dbReference type="Proteomes" id="UP000706525"/>
    </source>
</evidence>
<dbReference type="InterPro" id="IPR036388">
    <property type="entry name" value="WH-like_DNA-bd_sf"/>
</dbReference>
<dbReference type="Proteomes" id="UP000706525">
    <property type="component" value="Unassembled WGS sequence"/>
</dbReference>
<evidence type="ECO:0000256" key="1">
    <source>
        <dbReference type="ARBA" id="ARBA00009437"/>
    </source>
</evidence>
<dbReference type="InterPro" id="IPR005119">
    <property type="entry name" value="LysR_subst-bd"/>
</dbReference>
<evidence type="ECO:0000256" key="4">
    <source>
        <dbReference type="ARBA" id="ARBA00023163"/>
    </source>
</evidence>
<protein>
    <submittedName>
        <fullName evidence="6">HTH-type transcriptional regulator DmlR</fullName>
    </submittedName>
</protein>
<evidence type="ECO:0000256" key="2">
    <source>
        <dbReference type="ARBA" id="ARBA00023015"/>
    </source>
</evidence>